<dbReference type="InterPro" id="IPR002397">
    <property type="entry name" value="Cyt_P450_B"/>
</dbReference>
<dbReference type="PANTHER" id="PTHR46696:SF1">
    <property type="entry name" value="CYTOCHROME P450 YJIB-RELATED"/>
    <property type="match status" value="1"/>
</dbReference>
<dbReference type="EMBL" id="BSTK01000006">
    <property type="protein sequence ID" value="GLY86561.1"/>
    <property type="molecule type" value="Genomic_DNA"/>
</dbReference>
<dbReference type="Gene3D" id="1.10.630.10">
    <property type="entry name" value="Cytochrome P450"/>
    <property type="match status" value="1"/>
</dbReference>
<evidence type="ECO:0000313" key="3">
    <source>
        <dbReference type="Proteomes" id="UP001165074"/>
    </source>
</evidence>
<proteinExistence type="inferred from homology"/>
<name>A0A9W6S144_9ACTN</name>
<dbReference type="GO" id="GO:0004497">
    <property type="term" value="F:monooxygenase activity"/>
    <property type="evidence" value="ECO:0007669"/>
    <property type="project" value="InterPro"/>
</dbReference>
<dbReference type="GO" id="GO:0020037">
    <property type="term" value="F:heme binding"/>
    <property type="evidence" value="ECO:0007669"/>
    <property type="project" value="InterPro"/>
</dbReference>
<evidence type="ECO:0000256" key="1">
    <source>
        <dbReference type="ARBA" id="ARBA00010617"/>
    </source>
</evidence>
<organism evidence="2 3">
    <name type="scientific">Actinoallomurus iriomotensis</name>
    <dbReference type="NCBI Taxonomy" id="478107"/>
    <lineage>
        <taxon>Bacteria</taxon>
        <taxon>Bacillati</taxon>
        <taxon>Actinomycetota</taxon>
        <taxon>Actinomycetes</taxon>
        <taxon>Streptosporangiales</taxon>
        <taxon>Thermomonosporaceae</taxon>
        <taxon>Actinoallomurus</taxon>
    </lineage>
</organism>
<keyword evidence="3" id="KW-1185">Reference proteome</keyword>
<evidence type="ECO:0000313" key="2">
    <source>
        <dbReference type="EMBL" id="GLY86561.1"/>
    </source>
</evidence>
<dbReference type="AlphaFoldDB" id="A0A9W6S144"/>
<dbReference type="RefSeq" id="WP_285574760.1">
    <property type="nucleotide sequence ID" value="NZ_BSTK01000006.1"/>
</dbReference>
<accession>A0A9W6S144</accession>
<dbReference type="GO" id="GO:0016705">
    <property type="term" value="F:oxidoreductase activity, acting on paired donors, with incorporation or reduction of molecular oxygen"/>
    <property type="evidence" value="ECO:0007669"/>
    <property type="project" value="InterPro"/>
</dbReference>
<dbReference type="CDD" id="cd20623">
    <property type="entry name" value="CYP_unk"/>
    <property type="match status" value="1"/>
</dbReference>
<comment type="caution">
    <text evidence="2">The sequence shown here is derived from an EMBL/GenBank/DDBJ whole genome shotgun (WGS) entry which is preliminary data.</text>
</comment>
<dbReference type="PANTHER" id="PTHR46696">
    <property type="entry name" value="P450, PUTATIVE (EUROFUNG)-RELATED"/>
    <property type="match status" value="1"/>
</dbReference>
<dbReference type="InterPro" id="IPR036396">
    <property type="entry name" value="Cyt_P450_sf"/>
</dbReference>
<dbReference type="GO" id="GO:0005506">
    <property type="term" value="F:iron ion binding"/>
    <property type="evidence" value="ECO:0007669"/>
    <property type="project" value="InterPro"/>
</dbReference>
<reference evidence="2" key="1">
    <citation type="submission" date="2023-03" db="EMBL/GenBank/DDBJ databases">
        <title>Actinoallomurus iriomotensis NBRC 103684.</title>
        <authorList>
            <person name="Ichikawa N."/>
            <person name="Sato H."/>
            <person name="Tonouchi N."/>
        </authorList>
    </citation>
    <scope>NUCLEOTIDE SEQUENCE</scope>
    <source>
        <strain evidence="2">NBRC 103684</strain>
    </source>
</reference>
<gene>
    <name evidence="2" type="ORF">Airi02_044900</name>
</gene>
<dbReference type="SUPFAM" id="SSF48264">
    <property type="entry name" value="Cytochrome P450"/>
    <property type="match status" value="1"/>
</dbReference>
<dbReference type="PRINTS" id="PR00359">
    <property type="entry name" value="BP450"/>
</dbReference>
<dbReference type="Proteomes" id="UP001165074">
    <property type="component" value="Unassembled WGS sequence"/>
</dbReference>
<comment type="similarity">
    <text evidence="1">Belongs to the cytochrome P450 family.</text>
</comment>
<sequence>MTGDQSPVGTPPPGCPAHGDRYPLYQLADEAPAVYERLRARGPVVPVDLSPGVPASLITGYNEALRVLRDPTTFRKDPRGWQQTVPEDCPVLPLMMYRPNCRHADGAAHSRLRLAVTDSLDRVDLFALRGYVEKSAEILIGRFAGRGAGDLVADYARVLPLLVFNEMFGCPPDIGDRLVQGMSGIFDTVNAKQSNEIMRDAVLELVRLKRREPAQDVTSWLAEHPVELTDEEMMHQILTLLGAGTEPLQNLIVNGLRLLLSDERFAGDLSGGNLQVEDALDEILWTDPPLANFAMTYPREDVEFRGVTLPKDQPVVISLAAANTDPALATEHRGGNRAHLSWSAGPHTCPAQGQARLIASAAIEKVLDALPDMELAVPTHMLKWRPGPFHRALHSLPVNFPPVAVTRGDGGQAASTPAADVPAPKEGLAAVLSARRSAHGPTSRLGHLRRATRSWLRHG</sequence>
<protein>
    <submittedName>
        <fullName evidence="2">Cytochrome P450</fullName>
    </submittedName>
</protein>